<dbReference type="EMBL" id="KZ824941">
    <property type="protein sequence ID" value="RAH72860.1"/>
    <property type="molecule type" value="Genomic_DNA"/>
</dbReference>
<accession>A0ACD1HGZ1</accession>
<sequence>MWSGLRPSAFFPFPLLARLRKDLVLPGSASLFDDHRPALSDRGGLFAWSCAGAGAGVSHDRISGSRHALNQMRNNNAHPPYRTVQFTFEATRPTANTSSHRQTGEK</sequence>
<evidence type="ECO:0000313" key="2">
    <source>
        <dbReference type="Proteomes" id="UP000249661"/>
    </source>
</evidence>
<gene>
    <name evidence="1" type="ORF">BO66DRAFT_389432</name>
</gene>
<proteinExistence type="predicted"/>
<dbReference type="Proteomes" id="UP000249661">
    <property type="component" value="Unassembled WGS sequence"/>
</dbReference>
<protein>
    <submittedName>
        <fullName evidence="1">Uncharacterized protein</fullName>
    </submittedName>
</protein>
<reference evidence="1" key="1">
    <citation type="submission" date="2018-02" db="EMBL/GenBank/DDBJ databases">
        <title>The genomes of Aspergillus section Nigri reveals drivers in fungal speciation.</title>
        <authorList>
            <consortium name="DOE Joint Genome Institute"/>
            <person name="Vesth T.C."/>
            <person name="Nybo J."/>
            <person name="Theobald S."/>
            <person name="Brandl J."/>
            <person name="Frisvad J.C."/>
            <person name="Nielsen K.F."/>
            <person name="Lyhne E.K."/>
            <person name="Kogle M.E."/>
            <person name="Kuo A."/>
            <person name="Riley R."/>
            <person name="Clum A."/>
            <person name="Nolan M."/>
            <person name="Lipzen A."/>
            <person name="Salamov A."/>
            <person name="Henrissat B."/>
            <person name="Wiebenga A."/>
            <person name="De vries R.P."/>
            <person name="Grigoriev I.V."/>
            <person name="Mortensen U.H."/>
            <person name="Andersen M.R."/>
            <person name="Baker S.E."/>
        </authorList>
    </citation>
    <scope>NUCLEOTIDE SEQUENCE</scope>
    <source>
        <strain evidence="1">CBS 121060</strain>
    </source>
</reference>
<keyword evidence="2" id="KW-1185">Reference proteome</keyword>
<evidence type="ECO:0000313" key="1">
    <source>
        <dbReference type="EMBL" id="RAH72860.1"/>
    </source>
</evidence>
<organism evidence="1 2">
    <name type="scientific">Aspergillus aculeatinus CBS 121060</name>
    <dbReference type="NCBI Taxonomy" id="1448322"/>
    <lineage>
        <taxon>Eukaryota</taxon>
        <taxon>Fungi</taxon>
        <taxon>Dikarya</taxon>
        <taxon>Ascomycota</taxon>
        <taxon>Pezizomycotina</taxon>
        <taxon>Eurotiomycetes</taxon>
        <taxon>Eurotiomycetidae</taxon>
        <taxon>Eurotiales</taxon>
        <taxon>Aspergillaceae</taxon>
        <taxon>Aspergillus</taxon>
        <taxon>Aspergillus subgen. Circumdati</taxon>
    </lineage>
</organism>
<name>A0ACD1HGZ1_9EURO</name>